<dbReference type="RefSeq" id="WP_093267319.1">
    <property type="nucleotide sequence ID" value="NZ_FNOK01000017.1"/>
</dbReference>
<evidence type="ECO:0000259" key="1">
    <source>
        <dbReference type="Pfam" id="PF04149"/>
    </source>
</evidence>
<sequence length="85" mass="9324">MTRVINWRKSSYSQNTGDCVEVGRVVTGWRTSSRSQNTDSCVEIGALPGGTAVRDTKDRSAGYFVADASQWSSFVAAVKDGRFER</sequence>
<evidence type="ECO:0000313" key="3">
    <source>
        <dbReference type="Proteomes" id="UP000199529"/>
    </source>
</evidence>
<proteinExistence type="predicted"/>
<dbReference type="OrthoDB" id="4299240at2"/>
<name>A0A1H3FN45_9PSEU</name>
<accession>A0A1H3FN45</accession>
<organism evidence="2 3">
    <name type="scientific">Saccharopolyspora shandongensis</name>
    <dbReference type="NCBI Taxonomy" id="418495"/>
    <lineage>
        <taxon>Bacteria</taxon>
        <taxon>Bacillati</taxon>
        <taxon>Actinomycetota</taxon>
        <taxon>Actinomycetes</taxon>
        <taxon>Pseudonocardiales</taxon>
        <taxon>Pseudonocardiaceae</taxon>
        <taxon>Saccharopolyspora</taxon>
    </lineage>
</organism>
<gene>
    <name evidence="2" type="ORF">SAMN05216215_101798</name>
</gene>
<protein>
    <recommendedName>
        <fullName evidence="1">DUF397 domain-containing protein</fullName>
    </recommendedName>
</protein>
<feature type="domain" description="DUF397" evidence="1">
    <location>
        <begin position="28"/>
        <end position="79"/>
    </location>
</feature>
<dbReference type="AlphaFoldDB" id="A0A1H3FN45"/>
<feature type="domain" description="DUF397" evidence="1">
    <location>
        <begin position="6"/>
        <end position="23"/>
    </location>
</feature>
<dbReference type="Pfam" id="PF04149">
    <property type="entry name" value="DUF397"/>
    <property type="match status" value="2"/>
</dbReference>
<dbReference type="InterPro" id="IPR007278">
    <property type="entry name" value="DUF397"/>
</dbReference>
<evidence type="ECO:0000313" key="2">
    <source>
        <dbReference type="EMBL" id="SDX92503.1"/>
    </source>
</evidence>
<reference evidence="3" key="1">
    <citation type="submission" date="2016-10" db="EMBL/GenBank/DDBJ databases">
        <authorList>
            <person name="Varghese N."/>
            <person name="Submissions S."/>
        </authorList>
    </citation>
    <scope>NUCLEOTIDE SEQUENCE [LARGE SCALE GENOMIC DNA]</scope>
    <source>
        <strain evidence="3">CGMCC 4.3530</strain>
    </source>
</reference>
<dbReference type="EMBL" id="FNOK01000017">
    <property type="protein sequence ID" value="SDX92503.1"/>
    <property type="molecule type" value="Genomic_DNA"/>
</dbReference>
<dbReference type="STRING" id="418495.SAMN05216215_101798"/>
<keyword evidence="3" id="KW-1185">Reference proteome</keyword>
<dbReference type="Proteomes" id="UP000199529">
    <property type="component" value="Unassembled WGS sequence"/>
</dbReference>